<evidence type="ECO:0000256" key="1">
    <source>
        <dbReference type="SAM" id="SignalP"/>
    </source>
</evidence>
<evidence type="ECO:0000313" key="3">
    <source>
        <dbReference type="Proteomes" id="UP000326509"/>
    </source>
</evidence>
<keyword evidence="1" id="KW-0732">Signal</keyword>
<protein>
    <submittedName>
        <fullName evidence="2">Uncharacterized protein</fullName>
    </submittedName>
</protein>
<name>A0A5J4J4I5_9FLAO</name>
<dbReference type="Proteomes" id="UP000326509">
    <property type="component" value="Unassembled WGS sequence"/>
</dbReference>
<dbReference type="RefSeq" id="WP_151675229.1">
    <property type="nucleotide sequence ID" value="NZ_BKCG01000010.1"/>
</dbReference>
<dbReference type="EMBL" id="BKCG01000010">
    <property type="protein sequence ID" value="GER60803.1"/>
    <property type="molecule type" value="Genomic_DNA"/>
</dbReference>
<accession>A0A5J4J4I5</accession>
<sequence length="186" mass="20516">MIKNLGIGILCSLLLAACNTSSDKFAVSNGQIGDVTAQTSVKQLDSIFANDSIVPLSPVKDALGTQGEVDVYEKGGGKLLRLSPDIDNDPEALITNVRIYDERYKTSKGLSIKSTFKDLKDNYEIEGMQTSFDAVVIFLKDSDVFVTIDKKQLPENLRYDPSITIDVTQIPDSATFKYFMASWEDE</sequence>
<feature type="signal peptide" evidence="1">
    <location>
        <begin position="1"/>
        <end position="26"/>
    </location>
</feature>
<organism evidence="2 3">
    <name type="scientific">Patiriisocius marinus</name>
    <dbReference type="NCBI Taxonomy" id="1397112"/>
    <lineage>
        <taxon>Bacteria</taxon>
        <taxon>Pseudomonadati</taxon>
        <taxon>Bacteroidota</taxon>
        <taxon>Flavobacteriia</taxon>
        <taxon>Flavobacteriales</taxon>
        <taxon>Flavobacteriaceae</taxon>
        <taxon>Patiriisocius</taxon>
    </lineage>
</organism>
<reference evidence="2 3" key="1">
    <citation type="submission" date="2019-08" db="EMBL/GenBank/DDBJ databases">
        <title>Draft genome sequence of Ulvibacter marinus type strain NBRC 109484.</title>
        <authorList>
            <person name="Kawano K."/>
            <person name="Ushijima N."/>
            <person name="Kihara M."/>
            <person name="Itoh H."/>
        </authorList>
    </citation>
    <scope>NUCLEOTIDE SEQUENCE [LARGE SCALE GENOMIC DNA]</scope>
    <source>
        <strain evidence="2 3">NBRC 109484</strain>
    </source>
</reference>
<proteinExistence type="predicted"/>
<comment type="caution">
    <text evidence="2">The sequence shown here is derived from an EMBL/GenBank/DDBJ whole genome shotgun (WGS) entry which is preliminary data.</text>
</comment>
<dbReference type="AlphaFoldDB" id="A0A5J4J4I5"/>
<evidence type="ECO:0000313" key="2">
    <source>
        <dbReference type="EMBL" id="GER60803.1"/>
    </source>
</evidence>
<keyword evidence="3" id="KW-1185">Reference proteome</keyword>
<feature type="chain" id="PRO_5023881311" evidence="1">
    <location>
        <begin position="27"/>
        <end position="186"/>
    </location>
</feature>
<dbReference type="OrthoDB" id="1436858at2"/>
<dbReference type="PROSITE" id="PS51257">
    <property type="entry name" value="PROKAR_LIPOPROTEIN"/>
    <property type="match status" value="1"/>
</dbReference>
<gene>
    <name evidence="2" type="ORF">ULMA_29110</name>
</gene>